<dbReference type="Proteomes" id="UP000504603">
    <property type="component" value="Unplaced"/>
</dbReference>
<reference evidence="6" key="1">
    <citation type="journal article" date="2006" name="Biochim. Biophys. Acta">
        <title>In vitro refolded napin-like protein of Momordica charantia expressed in Escherichia coli displays properties of native napin.</title>
        <authorList>
            <person name="Vashishta A."/>
            <person name="Sahu T."/>
            <person name="Sharma A."/>
            <person name="Choudhary S.K."/>
            <person name="Dixit A."/>
        </authorList>
    </citation>
    <scope>NUCLEOTIDE SEQUENCE</scope>
    <source>
        <strain evidence="6">Y1090</strain>
        <tissue evidence="6">Seed</tissue>
    </source>
</reference>
<dbReference type="InterPro" id="IPR036312">
    <property type="entry name" value="Bifun_inhib/LTP/seed_sf"/>
</dbReference>
<comment type="similarity">
    <text evidence="1">Belongs to the 2S seed storage albumins family.</text>
</comment>
<dbReference type="KEGG" id="mcha:111022124"/>
<dbReference type="OrthoDB" id="1922883at2759"/>
<feature type="domain" description="Bifunctional inhibitor/plant lipid transfer protein/seed storage helical" evidence="5">
    <location>
        <begin position="55"/>
        <end position="138"/>
    </location>
</feature>
<accession>Q8L694</accession>
<dbReference type="EMBL" id="AJ488931">
    <property type="protein sequence ID" value="CAD32938.1"/>
    <property type="molecule type" value="mRNA"/>
</dbReference>
<evidence type="ECO:0000256" key="4">
    <source>
        <dbReference type="SAM" id="SignalP"/>
    </source>
</evidence>
<dbReference type="CDD" id="cd00261">
    <property type="entry name" value="AAI_SS"/>
    <property type="match status" value="1"/>
</dbReference>
<evidence type="ECO:0000256" key="3">
    <source>
        <dbReference type="ARBA" id="ARBA00023157"/>
    </source>
</evidence>
<evidence type="ECO:0000256" key="2">
    <source>
        <dbReference type="ARBA" id="ARBA00022729"/>
    </source>
</evidence>
<evidence type="ECO:0000256" key="1">
    <source>
        <dbReference type="ARBA" id="ARBA00008262"/>
    </source>
</evidence>
<sequence>MARLSSMVVLLAVALLLTDVYAYRTTITTVEVDEDNQGRHERCHHIRPREQLRSCESFLRQSRGYLEMKGVEENQWERQQGLEECCRQLRNVEEQCRCDALQEIAREVQRQERGQEGSQMLQKARMLPAMCGVRPQRCDF</sequence>
<feature type="signal peptide" evidence="4">
    <location>
        <begin position="1"/>
        <end position="22"/>
    </location>
</feature>
<dbReference type="PANTHER" id="PTHR35496:SF20">
    <property type="entry name" value="2S SEED STORAGE PROTEIN 1-RELATED"/>
    <property type="match status" value="1"/>
</dbReference>
<evidence type="ECO:0000313" key="7">
    <source>
        <dbReference type="Proteomes" id="UP000504603"/>
    </source>
</evidence>
<keyword evidence="2 4" id="KW-0732">Signal</keyword>
<dbReference type="SUPFAM" id="SSF47699">
    <property type="entry name" value="Bifunctional inhibitor/lipid-transfer protein/seed storage 2S albumin"/>
    <property type="match status" value="1"/>
</dbReference>
<evidence type="ECO:0000259" key="5">
    <source>
        <dbReference type="SMART" id="SM00499"/>
    </source>
</evidence>
<feature type="chain" id="PRO_5044738117" evidence="4">
    <location>
        <begin position="23"/>
        <end position="140"/>
    </location>
</feature>
<keyword evidence="3" id="KW-1015">Disulfide bond</keyword>
<dbReference type="AlphaFoldDB" id="Q8L694"/>
<dbReference type="Pfam" id="PF00234">
    <property type="entry name" value="Tryp_alpha_amyl"/>
    <property type="match status" value="1"/>
</dbReference>
<dbReference type="InterPro" id="IPR016140">
    <property type="entry name" value="Bifunc_inhib/LTP/seed_store"/>
</dbReference>
<protein>
    <submittedName>
        <fullName evidence="8">2S albumin-like</fullName>
    </submittedName>
    <submittedName>
        <fullName evidence="6">Napin</fullName>
    </submittedName>
</protein>
<name>Q8L694_MOMCH</name>
<organism evidence="6">
    <name type="scientific">Momordica charantia</name>
    <name type="common">Bitter gourd</name>
    <name type="synonym">Balsam pear</name>
    <dbReference type="NCBI Taxonomy" id="3673"/>
    <lineage>
        <taxon>Eukaryota</taxon>
        <taxon>Viridiplantae</taxon>
        <taxon>Streptophyta</taxon>
        <taxon>Embryophyta</taxon>
        <taxon>Tracheophyta</taxon>
        <taxon>Spermatophyta</taxon>
        <taxon>Magnoliopsida</taxon>
        <taxon>eudicotyledons</taxon>
        <taxon>Gunneridae</taxon>
        <taxon>Pentapetalae</taxon>
        <taxon>rosids</taxon>
        <taxon>fabids</taxon>
        <taxon>Cucurbitales</taxon>
        <taxon>Cucurbitaceae</taxon>
        <taxon>Momordiceae</taxon>
        <taxon>Momordica</taxon>
    </lineage>
</organism>
<dbReference type="SMART" id="SM00499">
    <property type="entry name" value="AAI"/>
    <property type="match status" value="1"/>
</dbReference>
<reference evidence="8" key="2">
    <citation type="submission" date="2025-04" db="UniProtKB">
        <authorList>
            <consortium name="RefSeq"/>
        </authorList>
    </citation>
    <scope>IDENTIFICATION</scope>
    <source>
        <strain evidence="8">OHB3-1</strain>
    </source>
</reference>
<gene>
    <name evidence="6" type="primary">napin</name>
    <name evidence="8" type="synonym">LOC111022124</name>
</gene>
<keyword evidence="7" id="KW-1185">Reference proteome</keyword>
<dbReference type="InterPro" id="IPR000617">
    <property type="entry name" value="Napin/2SS/CON"/>
</dbReference>
<proteinExistence type="evidence at transcript level"/>
<dbReference type="RefSeq" id="XP_022154978.1">
    <property type="nucleotide sequence ID" value="XM_022299286.1"/>
</dbReference>
<dbReference type="GO" id="GO:0045735">
    <property type="term" value="F:nutrient reservoir activity"/>
    <property type="evidence" value="ECO:0007669"/>
    <property type="project" value="InterPro"/>
</dbReference>
<evidence type="ECO:0000313" key="8">
    <source>
        <dbReference type="RefSeq" id="XP_022154978.1"/>
    </source>
</evidence>
<evidence type="ECO:0000313" key="6">
    <source>
        <dbReference type="EMBL" id="CAD32938.1"/>
    </source>
</evidence>
<dbReference type="PANTHER" id="PTHR35496">
    <property type="entry name" value="2S SEED STORAGE PROTEIN 1-RELATED"/>
    <property type="match status" value="1"/>
</dbReference>
<dbReference type="Gene3D" id="1.10.110.10">
    <property type="entry name" value="Plant lipid-transfer and hydrophobic proteins"/>
    <property type="match status" value="1"/>
</dbReference>